<evidence type="ECO:0000313" key="3">
    <source>
        <dbReference type="EMBL" id="CAL4793528.1"/>
    </source>
</evidence>
<accession>A0A9P1D9H3</accession>
<organism evidence="2">
    <name type="scientific">Cladocopium goreaui</name>
    <dbReference type="NCBI Taxonomy" id="2562237"/>
    <lineage>
        <taxon>Eukaryota</taxon>
        <taxon>Sar</taxon>
        <taxon>Alveolata</taxon>
        <taxon>Dinophyceae</taxon>
        <taxon>Suessiales</taxon>
        <taxon>Symbiodiniaceae</taxon>
        <taxon>Cladocopium</taxon>
    </lineage>
</organism>
<dbReference type="EMBL" id="CAMXCT010003780">
    <property type="protein sequence ID" value="CAI4006216.1"/>
    <property type="molecule type" value="Genomic_DNA"/>
</dbReference>
<keyword evidence="4" id="KW-1185">Reference proteome</keyword>
<evidence type="ECO:0000313" key="4">
    <source>
        <dbReference type="Proteomes" id="UP001152797"/>
    </source>
</evidence>
<name>A0A9P1D9H3_9DINO</name>
<feature type="compositionally biased region" description="Polar residues" evidence="1">
    <location>
        <begin position="224"/>
        <end position="238"/>
    </location>
</feature>
<sequence length="370" mass="39580">MSWTPNDIRAELHSISKLLSARPGVFDLEVKLCTALKRKLQLMSNVSSTDLVLCYDALKEANLPQTMHCELIAVLDKLAVEEVEVKTAGKVIQGAQDCRTFYKYLTEEDISALQKSNMWEGGKPMKADFPGLAGLLNSKVENVPPTTSPKQQVEPAPPSSHALVDTMMCRLLQQFNAVGNSILAGNGVKIEYLQTGASQDAANSGASSAGSLPLPIEAPTSVTVQQPAVSAAPPSQSEVKAGSHNDAAEAVNDQKTLEDYENENMQKLLDRDDKKTAKGRGKGASKNTAAKGRGGGKGRGVRKLCEGKPKGMKRPAASVSCSHRSSKSLQSVGCSKCRGSGCTQCKNPAFQGQMFSKDEWATRAKVMKLK</sequence>
<dbReference type="Proteomes" id="UP001152797">
    <property type="component" value="Unassembled WGS sequence"/>
</dbReference>
<dbReference type="EMBL" id="CAMXCT020003780">
    <property type="protein sequence ID" value="CAL1159591.1"/>
    <property type="molecule type" value="Genomic_DNA"/>
</dbReference>
<evidence type="ECO:0000256" key="1">
    <source>
        <dbReference type="SAM" id="MobiDB-lite"/>
    </source>
</evidence>
<dbReference type="AlphaFoldDB" id="A0A9P1D9H3"/>
<comment type="caution">
    <text evidence="2">The sequence shown here is derived from an EMBL/GenBank/DDBJ whole genome shotgun (WGS) entry which is preliminary data.</text>
</comment>
<feature type="region of interest" description="Disordered" evidence="1">
    <location>
        <begin position="224"/>
        <end position="319"/>
    </location>
</feature>
<dbReference type="EMBL" id="CAMXCT030003780">
    <property type="protein sequence ID" value="CAL4793528.1"/>
    <property type="molecule type" value="Genomic_DNA"/>
</dbReference>
<gene>
    <name evidence="2" type="ORF">C1SCF055_LOCUS31874</name>
</gene>
<reference evidence="3 4" key="2">
    <citation type="submission" date="2024-05" db="EMBL/GenBank/DDBJ databases">
        <authorList>
            <person name="Chen Y."/>
            <person name="Shah S."/>
            <person name="Dougan E. K."/>
            <person name="Thang M."/>
            <person name="Chan C."/>
        </authorList>
    </citation>
    <scope>NUCLEOTIDE SEQUENCE [LARGE SCALE GENOMIC DNA]</scope>
</reference>
<reference evidence="2" key="1">
    <citation type="submission" date="2022-10" db="EMBL/GenBank/DDBJ databases">
        <authorList>
            <person name="Chen Y."/>
            <person name="Dougan E. K."/>
            <person name="Chan C."/>
            <person name="Rhodes N."/>
            <person name="Thang M."/>
        </authorList>
    </citation>
    <scope>NUCLEOTIDE SEQUENCE</scope>
</reference>
<protein>
    <submittedName>
        <fullName evidence="2">Uncharacterized protein</fullName>
    </submittedName>
</protein>
<proteinExistence type="predicted"/>
<evidence type="ECO:0000313" key="2">
    <source>
        <dbReference type="EMBL" id="CAI4006216.1"/>
    </source>
</evidence>